<dbReference type="GO" id="GO:0004844">
    <property type="term" value="F:uracil DNA N-glycosylase activity"/>
    <property type="evidence" value="ECO:0007669"/>
    <property type="project" value="TreeGrafter"/>
</dbReference>
<dbReference type="CDD" id="cd10028">
    <property type="entry name" value="UDG-F2_TDG_MUG"/>
    <property type="match status" value="1"/>
</dbReference>
<dbReference type="NCBIfam" id="NF007570">
    <property type="entry name" value="PRK10201.1"/>
    <property type="match status" value="1"/>
</dbReference>
<sequence>MAHGKKPSPKDLTVAYNRSIEDVIAPGLRVLFVGINPGLYSGWTGCHFARPGNRFWPVLYAAGFTPRLLRPSEQHLLLAYRCGITNFVNRATATAAELTAEELIAGGERLLQLIQRFRPQSVAVLGVTAYRTALRRPKAQIGLQPETLAGAPVWVLPNPSGLNAHYTFAALTALFQQFRLQLDELYPSQE</sequence>
<dbReference type="Gene3D" id="3.40.470.10">
    <property type="entry name" value="Uracil-DNA glycosylase-like domain"/>
    <property type="match status" value="1"/>
</dbReference>
<evidence type="ECO:0000256" key="2">
    <source>
        <dbReference type="ARBA" id="ARBA00022801"/>
    </source>
</evidence>
<dbReference type="AlphaFoldDB" id="A0A7C1K0B5"/>
<dbReference type="InterPro" id="IPR015637">
    <property type="entry name" value="MUG/TDG"/>
</dbReference>
<reference evidence="5" key="1">
    <citation type="journal article" date="2020" name="mSystems">
        <title>Genome- and Community-Level Interaction Insights into Carbon Utilization and Element Cycling Functions of Hydrothermarchaeota in Hydrothermal Sediment.</title>
        <authorList>
            <person name="Zhou Z."/>
            <person name="Liu Y."/>
            <person name="Xu W."/>
            <person name="Pan J."/>
            <person name="Luo Z.H."/>
            <person name="Li M."/>
        </authorList>
    </citation>
    <scope>NUCLEOTIDE SEQUENCE [LARGE SCALE GENOMIC DNA]</scope>
    <source>
        <strain evidence="5">SpSt-289</strain>
    </source>
</reference>
<dbReference type="SMART" id="SM00987">
    <property type="entry name" value="UreE_C"/>
    <property type="match status" value="1"/>
</dbReference>
<dbReference type="PANTHER" id="PTHR12159">
    <property type="entry name" value="G/T AND G/U MISMATCH-SPECIFIC DNA GLYCOSYLASE"/>
    <property type="match status" value="1"/>
</dbReference>
<dbReference type="PANTHER" id="PTHR12159:SF9">
    <property type="entry name" value="G_T MISMATCH-SPECIFIC THYMINE DNA GLYCOSYLASE"/>
    <property type="match status" value="1"/>
</dbReference>
<evidence type="ECO:0000256" key="1">
    <source>
        <dbReference type="ARBA" id="ARBA00022763"/>
    </source>
</evidence>
<evidence type="ECO:0000256" key="3">
    <source>
        <dbReference type="ARBA" id="ARBA00023204"/>
    </source>
</evidence>
<proteinExistence type="predicted"/>
<keyword evidence="1" id="KW-0227">DNA damage</keyword>
<name>A0A7C1K0B5_9CHLR</name>
<dbReference type="EMBL" id="DSMG01000100">
    <property type="protein sequence ID" value="HDX31809.1"/>
    <property type="molecule type" value="Genomic_DNA"/>
</dbReference>
<dbReference type="Pfam" id="PF03167">
    <property type="entry name" value="UDG"/>
    <property type="match status" value="1"/>
</dbReference>
<dbReference type="GO" id="GO:0008263">
    <property type="term" value="F:pyrimidine-specific mismatch base pair DNA N-glycosylase activity"/>
    <property type="evidence" value="ECO:0007669"/>
    <property type="project" value="TreeGrafter"/>
</dbReference>
<keyword evidence="3" id="KW-0234">DNA repair</keyword>
<organism evidence="5">
    <name type="scientific">Caldilinea aerophila</name>
    <dbReference type="NCBI Taxonomy" id="133453"/>
    <lineage>
        <taxon>Bacteria</taxon>
        <taxon>Bacillati</taxon>
        <taxon>Chloroflexota</taxon>
        <taxon>Caldilineae</taxon>
        <taxon>Caldilineales</taxon>
        <taxon>Caldilineaceae</taxon>
        <taxon>Caldilinea</taxon>
    </lineage>
</organism>
<protein>
    <submittedName>
        <fullName evidence="5">G/U mismatch-specific DNA glycosylase</fullName>
    </submittedName>
</protein>
<comment type="caution">
    <text evidence="5">The sequence shown here is derived from an EMBL/GenBank/DDBJ whole genome shotgun (WGS) entry which is preliminary data.</text>
</comment>
<feature type="domain" description="Uracil-DNA glycosylase-like" evidence="4">
    <location>
        <begin position="21"/>
        <end position="179"/>
    </location>
</feature>
<accession>A0A7C1K0B5</accession>
<evidence type="ECO:0000313" key="5">
    <source>
        <dbReference type="EMBL" id="HDX31809.1"/>
    </source>
</evidence>
<gene>
    <name evidence="5" type="ORF">ENQ20_10010</name>
</gene>
<evidence type="ECO:0000259" key="4">
    <source>
        <dbReference type="SMART" id="SM00986"/>
    </source>
</evidence>
<dbReference type="SMART" id="SM00986">
    <property type="entry name" value="UDG"/>
    <property type="match status" value="1"/>
</dbReference>
<dbReference type="InterPro" id="IPR005122">
    <property type="entry name" value="Uracil-DNA_glycosylase-like"/>
</dbReference>
<dbReference type="GO" id="GO:0006285">
    <property type="term" value="P:base-excision repair, AP site formation"/>
    <property type="evidence" value="ECO:0007669"/>
    <property type="project" value="InterPro"/>
</dbReference>
<dbReference type="SUPFAM" id="SSF52141">
    <property type="entry name" value="Uracil-DNA glycosylase-like"/>
    <property type="match status" value="1"/>
</dbReference>
<dbReference type="InterPro" id="IPR036895">
    <property type="entry name" value="Uracil-DNA_glycosylase-like_sf"/>
</dbReference>
<keyword evidence="2" id="KW-0378">Hydrolase</keyword>